<organism evidence="3 4">
    <name type="scientific">Tenebrio molitor</name>
    <name type="common">Yellow mealworm beetle</name>
    <dbReference type="NCBI Taxonomy" id="7067"/>
    <lineage>
        <taxon>Eukaryota</taxon>
        <taxon>Metazoa</taxon>
        <taxon>Ecdysozoa</taxon>
        <taxon>Arthropoda</taxon>
        <taxon>Hexapoda</taxon>
        <taxon>Insecta</taxon>
        <taxon>Pterygota</taxon>
        <taxon>Neoptera</taxon>
        <taxon>Endopterygota</taxon>
        <taxon>Coleoptera</taxon>
        <taxon>Polyphaga</taxon>
        <taxon>Cucujiformia</taxon>
        <taxon>Tenebrionidae</taxon>
        <taxon>Tenebrio</taxon>
    </lineage>
</organism>
<comment type="caution">
    <text evidence="3">The sequence shown here is derived from an EMBL/GenBank/DDBJ whole genome shotgun (WGS) entry which is preliminary data.</text>
</comment>
<evidence type="ECO:0000313" key="3">
    <source>
        <dbReference type="EMBL" id="KAH0812598.1"/>
    </source>
</evidence>
<protein>
    <submittedName>
        <fullName evidence="3">Uncharacterized protein</fullName>
    </submittedName>
</protein>
<keyword evidence="2" id="KW-0812">Transmembrane</keyword>
<feature type="transmembrane region" description="Helical" evidence="2">
    <location>
        <begin position="273"/>
        <end position="293"/>
    </location>
</feature>
<proteinExistence type="predicted"/>
<accession>A0A8J6HFA1</accession>
<evidence type="ECO:0000313" key="4">
    <source>
        <dbReference type="Proteomes" id="UP000719412"/>
    </source>
</evidence>
<name>A0A8J6HFA1_TENMO</name>
<evidence type="ECO:0000256" key="1">
    <source>
        <dbReference type="SAM" id="MobiDB-lite"/>
    </source>
</evidence>
<keyword evidence="4" id="KW-1185">Reference proteome</keyword>
<dbReference type="EMBL" id="JABDTM020025921">
    <property type="protein sequence ID" value="KAH0812598.1"/>
    <property type="molecule type" value="Genomic_DNA"/>
</dbReference>
<keyword evidence="2" id="KW-1133">Transmembrane helix</keyword>
<dbReference type="Proteomes" id="UP000719412">
    <property type="component" value="Unassembled WGS sequence"/>
</dbReference>
<dbReference type="AlphaFoldDB" id="A0A8J6HFA1"/>
<gene>
    <name evidence="3" type="ORF">GEV33_010193</name>
</gene>
<reference evidence="3" key="2">
    <citation type="submission" date="2021-08" db="EMBL/GenBank/DDBJ databases">
        <authorList>
            <person name="Eriksson T."/>
        </authorList>
    </citation>
    <scope>NUCLEOTIDE SEQUENCE</scope>
    <source>
        <strain evidence="3">Stoneville</strain>
        <tissue evidence="3">Whole head</tissue>
    </source>
</reference>
<evidence type="ECO:0000256" key="2">
    <source>
        <dbReference type="SAM" id="Phobius"/>
    </source>
</evidence>
<feature type="compositionally biased region" description="Polar residues" evidence="1">
    <location>
        <begin position="188"/>
        <end position="205"/>
    </location>
</feature>
<sequence>MAAITDIIVLKPVIKVINFRCNVAGETLCLLGWPPPGRGLFISRYKPHRMIAARQICAGGGQTNRTKAHRKGAIYLWDAADGNNKRNDGGCCRGGGRFPIRVLSDTNKTPTRGGREKLRDVRGTQQVHGTFFSTPNPAICLIRAAGRRDYAISTKPPGGRLNRRQLKPKKDASEIGSYSKSPQKRFGHTTQATTRLSLVNSSSSPRWGDDPEAHPCGTSRINPAQINAPTLRCLEFCEMKSSGLLSWRRLNVLTVRFFASSPPSNALKSEKCVLYRAVIVFFAAVAAGWRYFLLIERDGRLIPSCR</sequence>
<feature type="region of interest" description="Disordered" evidence="1">
    <location>
        <begin position="151"/>
        <end position="221"/>
    </location>
</feature>
<reference evidence="3" key="1">
    <citation type="journal article" date="2020" name="J Insects Food Feed">
        <title>The yellow mealworm (Tenebrio molitor) genome: a resource for the emerging insects as food and feed industry.</title>
        <authorList>
            <person name="Eriksson T."/>
            <person name="Andere A."/>
            <person name="Kelstrup H."/>
            <person name="Emery V."/>
            <person name="Picard C."/>
        </authorList>
    </citation>
    <scope>NUCLEOTIDE SEQUENCE</scope>
    <source>
        <strain evidence="3">Stoneville</strain>
        <tissue evidence="3">Whole head</tissue>
    </source>
</reference>
<keyword evidence="2" id="KW-0472">Membrane</keyword>